<sequence length="119" mass="12907">MSSEIGLVFLSANSDCNDHHRFKPKLSALTAQLQLSDRGKTNPLRSARREGRVEGLFCEGRDAVGGVVAMETGAAVQDAVPLSPQKVPRINAPKRHCLLPGWNDVILGCPKSTVEKKFL</sequence>
<proteinExistence type="predicted"/>
<organism evidence="1 2">
    <name type="scientific">Caerostris extrusa</name>
    <name type="common">Bark spider</name>
    <name type="synonym">Caerostris bankana</name>
    <dbReference type="NCBI Taxonomy" id="172846"/>
    <lineage>
        <taxon>Eukaryota</taxon>
        <taxon>Metazoa</taxon>
        <taxon>Ecdysozoa</taxon>
        <taxon>Arthropoda</taxon>
        <taxon>Chelicerata</taxon>
        <taxon>Arachnida</taxon>
        <taxon>Araneae</taxon>
        <taxon>Araneomorphae</taxon>
        <taxon>Entelegynae</taxon>
        <taxon>Araneoidea</taxon>
        <taxon>Araneidae</taxon>
        <taxon>Caerostris</taxon>
    </lineage>
</organism>
<gene>
    <name evidence="1" type="ORF">CEXT_52641</name>
</gene>
<comment type="caution">
    <text evidence="1">The sequence shown here is derived from an EMBL/GenBank/DDBJ whole genome shotgun (WGS) entry which is preliminary data.</text>
</comment>
<evidence type="ECO:0000313" key="1">
    <source>
        <dbReference type="EMBL" id="GIX82916.1"/>
    </source>
</evidence>
<protein>
    <submittedName>
        <fullName evidence="1">Uncharacterized protein</fullName>
    </submittedName>
</protein>
<keyword evidence="2" id="KW-1185">Reference proteome</keyword>
<dbReference type="Proteomes" id="UP001054945">
    <property type="component" value="Unassembled WGS sequence"/>
</dbReference>
<dbReference type="EMBL" id="BPLR01020818">
    <property type="protein sequence ID" value="GIX82916.1"/>
    <property type="molecule type" value="Genomic_DNA"/>
</dbReference>
<reference evidence="1 2" key="1">
    <citation type="submission" date="2021-06" db="EMBL/GenBank/DDBJ databases">
        <title>Caerostris extrusa draft genome.</title>
        <authorList>
            <person name="Kono N."/>
            <person name="Arakawa K."/>
        </authorList>
    </citation>
    <scope>NUCLEOTIDE SEQUENCE [LARGE SCALE GENOMIC DNA]</scope>
</reference>
<dbReference type="AlphaFoldDB" id="A0AAV4NGS4"/>
<accession>A0AAV4NGS4</accession>
<name>A0AAV4NGS4_CAEEX</name>
<evidence type="ECO:0000313" key="2">
    <source>
        <dbReference type="Proteomes" id="UP001054945"/>
    </source>
</evidence>